<keyword evidence="4" id="KW-1185">Reference proteome</keyword>
<protein>
    <submittedName>
        <fullName evidence="3">Uncharacterized protein</fullName>
    </submittedName>
</protein>
<gene>
    <name evidence="3" type="ORF">FHU36_004944</name>
</gene>
<feature type="chain" id="PRO_5030965266" evidence="2">
    <location>
        <begin position="25"/>
        <end position="457"/>
    </location>
</feature>
<sequence>MTRRLVLVSLAAGALTVPAPASSAATGHTLTSSAPSGLASATTTMTTATTATTTATTTVVRSGGTAPAPTELAIREILVRPADPVVGPGNSIRLVIDVIAKGAQGKEGVTVQVEPGEPPQLADDSGAAPPDTAQPRPPAVPAPGPSTLPAQVEPGDPALVRPAPATSIPVQHVPSRPRATTLPAIGPAPFPHGSGPMVKAVTGRPGKAVGAVGKAPGGPLGGRPSGRRPSTEWPLSRWPVRPGRAHVPAHVPGGRSDRQGEMGPAAWPNHATRLATPTGPATSAATRAVTGGATGGAALSRGRAEGWETWRFLPDKGLNRFYPAGTWTITATARNAAGASDTKTTTFQLRRETRLASVRFGESQGSSHVRLSGVLTRVGPRGHADYAPYAEQPVEILWRADSSGAWEKVAATETGEAGAFTRTVRGHAGGQWRVRFAGTEDYAPALSRVYDMGGHRG</sequence>
<dbReference type="EMBL" id="JACHJB010000002">
    <property type="protein sequence ID" value="MBB6348399.1"/>
    <property type="molecule type" value="Genomic_DNA"/>
</dbReference>
<name>A0A7X0C4J7_9ACTN</name>
<comment type="caution">
    <text evidence="3">The sequence shown here is derived from an EMBL/GenBank/DDBJ whole genome shotgun (WGS) entry which is preliminary data.</text>
</comment>
<feature type="region of interest" description="Disordered" evidence="1">
    <location>
        <begin position="22"/>
        <end position="41"/>
    </location>
</feature>
<reference evidence="3 4" key="1">
    <citation type="submission" date="2020-08" db="EMBL/GenBank/DDBJ databases">
        <title>Sequencing the genomes of 1000 actinobacteria strains.</title>
        <authorList>
            <person name="Klenk H.-P."/>
        </authorList>
    </citation>
    <scope>NUCLEOTIDE SEQUENCE [LARGE SCALE GENOMIC DNA]</scope>
    <source>
        <strain evidence="3 4">DSM 45913</strain>
    </source>
</reference>
<proteinExistence type="predicted"/>
<evidence type="ECO:0000256" key="2">
    <source>
        <dbReference type="SAM" id="SignalP"/>
    </source>
</evidence>
<feature type="region of interest" description="Disordered" evidence="1">
    <location>
        <begin position="113"/>
        <end position="195"/>
    </location>
</feature>
<feature type="region of interest" description="Disordered" evidence="1">
    <location>
        <begin position="210"/>
        <end position="286"/>
    </location>
</feature>
<evidence type="ECO:0000313" key="4">
    <source>
        <dbReference type="Proteomes" id="UP000583800"/>
    </source>
</evidence>
<feature type="compositionally biased region" description="Low complexity" evidence="1">
    <location>
        <begin position="275"/>
        <end position="286"/>
    </location>
</feature>
<feature type="compositionally biased region" description="Polar residues" evidence="1">
    <location>
        <begin position="23"/>
        <end position="35"/>
    </location>
</feature>
<organism evidence="3 4">
    <name type="scientific">Nonomuraea muscovyensis</name>
    <dbReference type="NCBI Taxonomy" id="1124761"/>
    <lineage>
        <taxon>Bacteria</taxon>
        <taxon>Bacillati</taxon>
        <taxon>Actinomycetota</taxon>
        <taxon>Actinomycetes</taxon>
        <taxon>Streptosporangiales</taxon>
        <taxon>Streptosporangiaceae</taxon>
        <taxon>Nonomuraea</taxon>
    </lineage>
</organism>
<dbReference type="Proteomes" id="UP000583800">
    <property type="component" value="Unassembled WGS sequence"/>
</dbReference>
<keyword evidence="2" id="KW-0732">Signal</keyword>
<feature type="compositionally biased region" description="Gly residues" evidence="1">
    <location>
        <begin position="215"/>
        <end position="224"/>
    </location>
</feature>
<accession>A0A7X0C4J7</accession>
<feature type="signal peptide" evidence="2">
    <location>
        <begin position="1"/>
        <end position="24"/>
    </location>
</feature>
<evidence type="ECO:0000256" key="1">
    <source>
        <dbReference type="SAM" id="MobiDB-lite"/>
    </source>
</evidence>
<dbReference type="AlphaFoldDB" id="A0A7X0C4J7"/>
<feature type="compositionally biased region" description="Pro residues" evidence="1">
    <location>
        <begin position="135"/>
        <end position="146"/>
    </location>
</feature>
<dbReference type="RefSeq" id="WP_185086170.1">
    <property type="nucleotide sequence ID" value="NZ_JACHJB010000002.1"/>
</dbReference>
<evidence type="ECO:0000313" key="3">
    <source>
        <dbReference type="EMBL" id="MBB6348399.1"/>
    </source>
</evidence>